<comment type="caution">
    <text evidence="1">The sequence shown here is derived from an EMBL/GenBank/DDBJ whole genome shotgun (WGS) entry which is preliminary data.</text>
</comment>
<evidence type="ECO:0000313" key="1">
    <source>
        <dbReference type="EMBL" id="KAK8085562.1"/>
    </source>
</evidence>
<keyword evidence="2" id="KW-1185">Reference proteome</keyword>
<proteinExistence type="predicted"/>
<accession>A0ABR1WPT8</accession>
<dbReference type="Proteomes" id="UP001433268">
    <property type="component" value="Unassembled WGS sequence"/>
</dbReference>
<organism evidence="1 2">
    <name type="scientific">Apiospora hydei</name>
    <dbReference type="NCBI Taxonomy" id="1337664"/>
    <lineage>
        <taxon>Eukaryota</taxon>
        <taxon>Fungi</taxon>
        <taxon>Dikarya</taxon>
        <taxon>Ascomycota</taxon>
        <taxon>Pezizomycotina</taxon>
        <taxon>Sordariomycetes</taxon>
        <taxon>Xylariomycetidae</taxon>
        <taxon>Amphisphaeriales</taxon>
        <taxon>Apiosporaceae</taxon>
        <taxon>Apiospora</taxon>
    </lineage>
</organism>
<dbReference type="GeneID" id="92044208"/>
<sequence length="109" mass="11943">MREIPLNAALPNLLRAEHNYGFASVDPDGIYRSYHANGTVVDAARLTRAQLETYFAALERFAGAERTEAERPHFATVGDTDAVPEELLLNPPPEVLPTAKLAAKLEQVT</sequence>
<dbReference type="RefSeq" id="XP_066670071.1">
    <property type="nucleotide sequence ID" value="XM_066811148.1"/>
</dbReference>
<gene>
    <name evidence="1" type="ORF">PG997_006833</name>
</gene>
<evidence type="ECO:0000313" key="2">
    <source>
        <dbReference type="Proteomes" id="UP001433268"/>
    </source>
</evidence>
<name>A0ABR1WPT8_9PEZI</name>
<protein>
    <submittedName>
        <fullName evidence="1">Uncharacterized protein</fullName>
    </submittedName>
</protein>
<reference evidence="1 2" key="1">
    <citation type="submission" date="2023-01" db="EMBL/GenBank/DDBJ databases">
        <title>Analysis of 21 Apiospora genomes using comparative genomics revels a genus with tremendous synthesis potential of carbohydrate active enzymes and secondary metabolites.</title>
        <authorList>
            <person name="Sorensen T."/>
        </authorList>
    </citation>
    <scope>NUCLEOTIDE SEQUENCE [LARGE SCALE GENOMIC DNA]</scope>
    <source>
        <strain evidence="1 2">CBS 114990</strain>
    </source>
</reference>
<dbReference type="EMBL" id="JAQQWN010000005">
    <property type="protein sequence ID" value="KAK8085562.1"/>
    <property type="molecule type" value="Genomic_DNA"/>
</dbReference>